<dbReference type="SUPFAM" id="SSF53448">
    <property type="entry name" value="Nucleotide-diphospho-sugar transferases"/>
    <property type="match status" value="1"/>
</dbReference>
<dbReference type="Pfam" id="PF00483">
    <property type="entry name" value="NTP_transferase"/>
    <property type="match status" value="1"/>
</dbReference>
<dbReference type="CDD" id="cd02509">
    <property type="entry name" value="GDP-M1P_Guanylyltransferase"/>
    <property type="match status" value="1"/>
</dbReference>
<reference evidence="3 4" key="1">
    <citation type="submission" date="2023-04" db="EMBL/GenBank/DDBJ databases">
        <title>A novel bacteria isolated from coastal sediment.</title>
        <authorList>
            <person name="Liu X.-J."/>
            <person name="Du Z.-J."/>
        </authorList>
    </citation>
    <scope>NUCLEOTIDE SEQUENCE [LARGE SCALE GENOMIC DNA]</scope>
    <source>
        <strain evidence="3 4">SDUM461003</strain>
    </source>
</reference>
<feature type="domain" description="MannoseP isomerase/GMP-like beta-helix" evidence="2">
    <location>
        <begin position="303"/>
        <end position="352"/>
    </location>
</feature>
<dbReference type="InterPro" id="IPR051161">
    <property type="entry name" value="Mannose-6P_isomerase_type2"/>
</dbReference>
<feature type="domain" description="Nucleotidyl transferase" evidence="1">
    <location>
        <begin position="7"/>
        <end position="283"/>
    </location>
</feature>
<evidence type="ECO:0000259" key="1">
    <source>
        <dbReference type="Pfam" id="PF00483"/>
    </source>
</evidence>
<dbReference type="InterPro" id="IPR005835">
    <property type="entry name" value="NTP_transferase_dom"/>
</dbReference>
<accession>A0ABU1B048</accession>
<keyword evidence="4" id="KW-1185">Reference proteome</keyword>
<dbReference type="InterPro" id="IPR029044">
    <property type="entry name" value="Nucleotide-diphossugar_trans"/>
</dbReference>
<dbReference type="Proteomes" id="UP001225316">
    <property type="component" value="Unassembled WGS sequence"/>
</dbReference>
<dbReference type="PANTHER" id="PTHR46390">
    <property type="entry name" value="MANNOSE-1-PHOSPHATE GUANYLYLTRANSFERASE"/>
    <property type="match status" value="1"/>
</dbReference>
<dbReference type="SUPFAM" id="SSF159283">
    <property type="entry name" value="Guanosine diphospho-D-mannose pyrophosphorylase/mannose-6-phosphate isomerase linker domain"/>
    <property type="match status" value="1"/>
</dbReference>
<gene>
    <name evidence="3" type="ORF">QEH52_14555</name>
</gene>
<sequence>MSKRFVVIMAGGRGERFWPESRIARPKQLLPIVGEKAMLAQTIDRLAGLVSPQDVFVITNAEQRDAVLEVCPELDPNKVIGEPVGRDTAAAVGLATVLVRREDPNASFAMLPADAVIHDAAGLRDTLESAFAAAEAQPVLATIGITASFPATGYGYIQQADAMGEFAARSVYHVQRFVEKPDLATAESYLADGNYFWNAGMFIWSVPSIVAELEKSTPTLWQALQAIDQGLAAGQDIDALLATHYPTLEKISVDYAIIEKASNVVMVESGFDWDDVGEWPAVARHYPADDNGNVVRGQAELSDSQDNIVYSRDDTHLVALLGVKDLIVVKTGDATLVCHKDKAQEIKALVNKIGAQEAYKRLM</sequence>
<proteinExistence type="predicted"/>
<organism evidence="3 4">
    <name type="scientific">Thalassobacterium maritimum</name>
    <dbReference type="NCBI Taxonomy" id="3041265"/>
    <lineage>
        <taxon>Bacteria</taxon>
        <taxon>Pseudomonadati</taxon>
        <taxon>Verrucomicrobiota</taxon>
        <taxon>Opitutia</taxon>
        <taxon>Puniceicoccales</taxon>
        <taxon>Coraliomargaritaceae</taxon>
        <taxon>Thalassobacterium</taxon>
    </lineage>
</organism>
<dbReference type="Pfam" id="PF22640">
    <property type="entry name" value="ManC_GMP_beta-helix"/>
    <property type="match status" value="1"/>
</dbReference>
<evidence type="ECO:0000313" key="4">
    <source>
        <dbReference type="Proteomes" id="UP001225316"/>
    </source>
</evidence>
<dbReference type="InterPro" id="IPR054566">
    <property type="entry name" value="ManC/GMP-like_b-helix"/>
</dbReference>
<dbReference type="RefSeq" id="WP_308951408.1">
    <property type="nucleotide sequence ID" value="NZ_JARXHW010000039.1"/>
</dbReference>
<dbReference type="InterPro" id="IPR049577">
    <property type="entry name" value="GMPP_N"/>
</dbReference>
<protein>
    <submittedName>
        <fullName evidence="3">Sugar phosphate nucleotidyltransferase</fullName>
    </submittedName>
</protein>
<name>A0ABU1B048_9BACT</name>
<evidence type="ECO:0000259" key="2">
    <source>
        <dbReference type="Pfam" id="PF22640"/>
    </source>
</evidence>
<dbReference type="Gene3D" id="3.90.550.10">
    <property type="entry name" value="Spore Coat Polysaccharide Biosynthesis Protein SpsA, Chain A"/>
    <property type="match status" value="1"/>
</dbReference>
<dbReference type="EMBL" id="JARXHW010000039">
    <property type="protein sequence ID" value="MDQ8208745.1"/>
    <property type="molecule type" value="Genomic_DNA"/>
</dbReference>
<dbReference type="PANTHER" id="PTHR46390:SF1">
    <property type="entry name" value="MANNOSE-1-PHOSPHATE GUANYLYLTRANSFERASE"/>
    <property type="match status" value="1"/>
</dbReference>
<comment type="caution">
    <text evidence="3">The sequence shown here is derived from an EMBL/GenBank/DDBJ whole genome shotgun (WGS) entry which is preliminary data.</text>
</comment>
<evidence type="ECO:0000313" key="3">
    <source>
        <dbReference type="EMBL" id="MDQ8208745.1"/>
    </source>
</evidence>